<reference evidence="1" key="1">
    <citation type="submission" date="2023-01" db="EMBL/GenBank/DDBJ databases">
        <authorList>
            <person name="Piombo E."/>
        </authorList>
    </citation>
    <scope>NUCLEOTIDE SEQUENCE</scope>
</reference>
<name>A0AA35LT73_9HYPO</name>
<dbReference type="GO" id="GO:0016799">
    <property type="term" value="F:hydrolase activity, hydrolyzing N-glycosyl compounds"/>
    <property type="evidence" value="ECO:0007669"/>
    <property type="project" value="InterPro"/>
</dbReference>
<dbReference type="Gene3D" id="3.90.245.10">
    <property type="entry name" value="Ribonucleoside hydrolase-like"/>
    <property type="match status" value="1"/>
</dbReference>
<evidence type="ECO:0000313" key="1">
    <source>
        <dbReference type="EMBL" id="CAI6068073.1"/>
    </source>
</evidence>
<keyword evidence="2" id="KW-1185">Reference proteome</keyword>
<sequence length="491" mass="55830">MDHTTLEAKFRSEIPYDYGTEEYNLYATLIPLLGRPRKLLVITDIEQDRDDLLAVILLSHMHSLGIIELVGCVANHRPSDKRAKFLKTVLHVLGTPEIPVAVGTDGTGGRENRTLYWHELQNQTFEEQDWNKGEQIDGYTLIHQLVDSQFNPQKLTALNISSFQDLSEYLKTQDDETIQKHFAKVVSQGGYEIVEGSIKPDWTAMNNKFNREAASYVTNRLDELSIPSDAWGKQVAVAAALDRSFLKTLLGPLGHHLRWVSAHQDYKYYFDALHKPFMPHLGKTWLLEIYMGLNRDSDEFLEMLDQPLSFHTFLKTGKFPAYDACAAMGALGDDVLQCLGILSTSAKPSELHPHRMFGKSRNDLGGVDASKLKWVLQVFLQGSLKATYKRAEEIIPTSTLRYSSPSYSITLDIFRRQQPYMEILEDFKRTKGIQPEETERFIRDTFGENKLLDSAGHPVRDIHGQVCPMIPEEIPYKLLFMADGGATYLQD</sequence>
<protein>
    <recommendedName>
        <fullName evidence="3">Inosine/uridine-preferring nucleoside hydrolase domain-containing protein</fullName>
    </recommendedName>
</protein>
<proteinExistence type="predicted"/>
<accession>A0AA35LT73</accession>
<dbReference type="SUPFAM" id="SSF53590">
    <property type="entry name" value="Nucleoside hydrolase"/>
    <property type="match status" value="1"/>
</dbReference>
<dbReference type="Proteomes" id="UP001160390">
    <property type="component" value="Unassembled WGS sequence"/>
</dbReference>
<organism evidence="1 2">
    <name type="scientific">Clonostachys chloroleuca</name>
    <dbReference type="NCBI Taxonomy" id="1926264"/>
    <lineage>
        <taxon>Eukaryota</taxon>
        <taxon>Fungi</taxon>
        <taxon>Dikarya</taxon>
        <taxon>Ascomycota</taxon>
        <taxon>Pezizomycotina</taxon>
        <taxon>Sordariomycetes</taxon>
        <taxon>Hypocreomycetidae</taxon>
        <taxon>Hypocreales</taxon>
        <taxon>Bionectriaceae</taxon>
        <taxon>Clonostachys</taxon>
    </lineage>
</organism>
<dbReference type="AlphaFoldDB" id="A0AA35LT73"/>
<dbReference type="EMBL" id="CABFNP030000633">
    <property type="protein sequence ID" value="CAI6068073.1"/>
    <property type="molecule type" value="Genomic_DNA"/>
</dbReference>
<evidence type="ECO:0000313" key="2">
    <source>
        <dbReference type="Proteomes" id="UP001160390"/>
    </source>
</evidence>
<evidence type="ECO:0008006" key="3">
    <source>
        <dbReference type="Google" id="ProtNLM"/>
    </source>
</evidence>
<dbReference type="InterPro" id="IPR036452">
    <property type="entry name" value="Ribo_hydro-like"/>
</dbReference>
<comment type="caution">
    <text evidence="1">The sequence shown here is derived from an EMBL/GenBank/DDBJ whole genome shotgun (WGS) entry which is preliminary data.</text>
</comment>
<gene>
    <name evidence="1" type="ORF">CCHLO57077_00017744</name>
</gene>